<dbReference type="Proteomes" id="UP001208570">
    <property type="component" value="Unassembled WGS sequence"/>
</dbReference>
<evidence type="ECO:0000313" key="2">
    <source>
        <dbReference type="EMBL" id="KAK2151104.1"/>
    </source>
</evidence>
<organism evidence="2 3">
    <name type="scientific">Paralvinella palmiformis</name>
    <dbReference type="NCBI Taxonomy" id="53620"/>
    <lineage>
        <taxon>Eukaryota</taxon>
        <taxon>Metazoa</taxon>
        <taxon>Spiralia</taxon>
        <taxon>Lophotrochozoa</taxon>
        <taxon>Annelida</taxon>
        <taxon>Polychaeta</taxon>
        <taxon>Sedentaria</taxon>
        <taxon>Canalipalpata</taxon>
        <taxon>Terebellida</taxon>
        <taxon>Terebelliformia</taxon>
        <taxon>Alvinellidae</taxon>
        <taxon>Paralvinella</taxon>
    </lineage>
</organism>
<feature type="region of interest" description="Disordered" evidence="1">
    <location>
        <begin position="59"/>
        <end position="203"/>
    </location>
</feature>
<keyword evidence="3" id="KW-1185">Reference proteome</keyword>
<protein>
    <submittedName>
        <fullName evidence="2">Uncharacterized protein</fullName>
    </submittedName>
</protein>
<dbReference type="EMBL" id="JAODUP010000375">
    <property type="protein sequence ID" value="KAK2151104.1"/>
    <property type="molecule type" value="Genomic_DNA"/>
</dbReference>
<feature type="compositionally biased region" description="Low complexity" evidence="1">
    <location>
        <begin position="105"/>
        <end position="116"/>
    </location>
</feature>
<reference evidence="2" key="1">
    <citation type="journal article" date="2023" name="Mol. Biol. Evol.">
        <title>Third-Generation Sequencing Reveals the Adaptive Role of the Epigenome in Three Deep-Sea Polychaetes.</title>
        <authorList>
            <person name="Perez M."/>
            <person name="Aroh O."/>
            <person name="Sun Y."/>
            <person name="Lan Y."/>
            <person name="Juniper S.K."/>
            <person name="Young C.R."/>
            <person name="Angers B."/>
            <person name="Qian P.Y."/>
        </authorList>
    </citation>
    <scope>NUCLEOTIDE SEQUENCE</scope>
    <source>
        <strain evidence="2">P08H-3</strain>
    </source>
</reference>
<dbReference type="AlphaFoldDB" id="A0AAD9N1T4"/>
<evidence type="ECO:0000256" key="1">
    <source>
        <dbReference type="SAM" id="MobiDB-lite"/>
    </source>
</evidence>
<evidence type="ECO:0000313" key="3">
    <source>
        <dbReference type="Proteomes" id="UP001208570"/>
    </source>
</evidence>
<name>A0AAD9N1T4_9ANNE</name>
<gene>
    <name evidence="2" type="ORF">LSH36_375g02067</name>
</gene>
<comment type="caution">
    <text evidence="2">The sequence shown here is derived from an EMBL/GenBank/DDBJ whole genome shotgun (WGS) entry which is preliminary data.</text>
</comment>
<feature type="compositionally biased region" description="Basic and acidic residues" evidence="1">
    <location>
        <begin position="59"/>
        <end position="84"/>
    </location>
</feature>
<feature type="compositionally biased region" description="Polar residues" evidence="1">
    <location>
        <begin position="121"/>
        <end position="131"/>
    </location>
</feature>
<accession>A0AAD9N1T4</accession>
<proteinExistence type="predicted"/>
<feature type="compositionally biased region" description="Gly residues" evidence="1">
    <location>
        <begin position="178"/>
        <end position="187"/>
    </location>
</feature>
<sequence length="376" mass="40762">MVLKSDKEKVKTLLAETIRLLCKNGLNFKAEFSVEALVGITLDRDEEFFLSIKETVKSDIRPQKQDPPRASKESWRNSNREIKGEPGQSSSCQRKRTSETVTNVGGSSELPSLSLGDMQEGEQSFWSSVTGSDGEGGGEGANHAPKRAKVEVSEDDSNSNVIEIKGEPESGSDEEDGGGGGGGGGGEASQVDQSGGDMSGTYTYATPVTSAQEMMGSNIAQVWDQLPPFASMPGPSGLATGAGMSQDGQQQMEFAGIHYLPMERTRMSKTFRKPVDHVEKIAQKILLSKGPMVTPRLVNSALAGKHSVREITEVMKLLTEEGLGVYHEAYVGERCNSRRKLFIKRRPEEITAGLEKYGAIPEAYATLYNMPPTLRY</sequence>